<dbReference type="GO" id="GO:0003677">
    <property type="term" value="F:DNA binding"/>
    <property type="evidence" value="ECO:0007669"/>
    <property type="project" value="InterPro"/>
</dbReference>
<keyword evidence="2" id="KW-1185">Reference proteome</keyword>
<organism evidence="1 2">
    <name type="scientific">Aliidongia dinghuensis</name>
    <dbReference type="NCBI Taxonomy" id="1867774"/>
    <lineage>
        <taxon>Bacteria</taxon>
        <taxon>Pseudomonadati</taxon>
        <taxon>Pseudomonadota</taxon>
        <taxon>Alphaproteobacteria</taxon>
        <taxon>Rhodospirillales</taxon>
        <taxon>Dongiaceae</taxon>
        <taxon>Aliidongia</taxon>
    </lineage>
</organism>
<reference evidence="1" key="2">
    <citation type="submission" date="2020-09" db="EMBL/GenBank/DDBJ databases">
        <authorList>
            <person name="Sun Q."/>
            <person name="Zhou Y."/>
        </authorList>
    </citation>
    <scope>NUCLEOTIDE SEQUENCE</scope>
    <source>
        <strain evidence="1">CGMCC 1.15725</strain>
    </source>
</reference>
<dbReference type="RefSeq" id="WP_189048433.1">
    <property type="nucleotide sequence ID" value="NZ_BMJQ01000009.1"/>
</dbReference>
<dbReference type="SUPFAM" id="SSF47413">
    <property type="entry name" value="lambda repressor-like DNA-binding domains"/>
    <property type="match status" value="1"/>
</dbReference>
<proteinExistence type="predicted"/>
<dbReference type="EMBL" id="BMJQ01000009">
    <property type="protein sequence ID" value="GGF27629.1"/>
    <property type="molecule type" value="Genomic_DNA"/>
</dbReference>
<gene>
    <name evidence="1" type="ORF">GCM10011611_37070</name>
</gene>
<evidence type="ECO:0000313" key="2">
    <source>
        <dbReference type="Proteomes" id="UP000646365"/>
    </source>
</evidence>
<protein>
    <submittedName>
        <fullName evidence="1">Uncharacterized protein</fullName>
    </submittedName>
</protein>
<sequence length="79" mass="8707">MSLNNIRTAEELAAWMKRMNLSLTSAAEQLGRKRATIARYVNGITDLPESVARHASIIEAARGGQPFESRGGRRSVRPI</sequence>
<dbReference type="Proteomes" id="UP000646365">
    <property type="component" value="Unassembled WGS sequence"/>
</dbReference>
<evidence type="ECO:0000313" key="1">
    <source>
        <dbReference type="EMBL" id="GGF27629.1"/>
    </source>
</evidence>
<dbReference type="Gene3D" id="1.10.260.40">
    <property type="entry name" value="lambda repressor-like DNA-binding domains"/>
    <property type="match status" value="1"/>
</dbReference>
<comment type="caution">
    <text evidence="1">The sequence shown here is derived from an EMBL/GenBank/DDBJ whole genome shotgun (WGS) entry which is preliminary data.</text>
</comment>
<accession>A0A8J3E4I6</accession>
<name>A0A8J3E4I6_9PROT</name>
<dbReference type="AlphaFoldDB" id="A0A8J3E4I6"/>
<dbReference type="InterPro" id="IPR010982">
    <property type="entry name" value="Lambda_DNA-bd_dom_sf"/>
</dbReference>
<reference evidence="1" key="1">
    <citation type="journal article" date="2014" name="Int. J. Syst. Evol. Microbiol.">
        <title>Complete genome sequence of Corynebacterium casei LMG S-19264T (=DSM 44701T), isolated from a smear-ripened cheese.</title>
        <authorList>
            <consortium name="US DOE Joint Genome Institute (JGI-PGF)"/>
            <person name="Walter F."/>
            <person name="Albersmeier A."/>
            <person name="Kalinowski J."/>
            <person name="Ruckert C."/>
        </authorList>
    </citation>
    <scope>NUCLEOTIDE SEQUENCE</scope>
    <source>
        <strain evidence="1">CGMCC 1.15725</strain>
    </source>
</reference>